<dbReference type="AlphaFoldDB" id="A0A292Q7B4"/>
<evidence type="ECO:0000313" key="1">
    <source>
        <dbReference type="EMBL" id="CUS15676.1"/>
    </source>
</evidence>
<gene>
    <name evidence="1" type="ORF">GSTUAT00000379001</name>
</gene>
<sequence length="198" mass="21875">MKLPGAWHTRIENTSYRFTSLVDLALLMPDVAVFDAIGGVFVCFSKSFDPSRSKYNPAPQSAAGVIPDEIPTPLRILTTKSAARITTVIRLLTPPIPISGRPRFGLRLWLYHLPSLPSFSLAAFLVVIGKSLRNPFSLRHGRAPLVRTTVAAQNPQHADRYYPALHISVGGVNRWIIRHRNPVRCSPSPQRSGSTICT</sequence>
<dbReference type="EMBL" id="LN890945">
    <property type="protein sequence ID" value="CUS15676.1"/>
    <property type="molecule type" value="Genomic_DNA"/>
</dbReference>
<dbReference type="Proteomes" id="UP001412239">
    <property type="component" value="Unassembled WGS sequence"/>
</dbReference>
<proteinExistence type="predicted"/>
<protein>
    <submittedName>
        <fullName evidence="1">Uncharacterized protein</fullName>
    </submittedName>
</protein>
<organism evidence="1 2">
    <name type="scientific">Tuber aestivum</name>
    <name type="common">summer truffle</name>
    <dbReference type="NCBI Taxonomy" id="59557"/>
    <lineage>
        <taxon>Eukaryota</taxon>
        <taxon>Fungi</taxon>
        <taxon>Dikarya</taxon>
        <taxon>Ascomycota</taxon>
        <taxon>Pezizomycotina</taxon>
        <taxon>Pezizomycetes</taxon>
        <taxon>Pezizales</taxon>
        <taxon>Tuberaceae</taxon>
        <taxon>Tuber</taxon>
    </lineage>
</organism>
<reference evidence="1" key="1">
    <citation type="submission" date="2015-10" db="EMBL/GenBank/DDBJ databases">
        <authorList>
            <person name="Regsiter A."/>
            <person name="william w."/>
        </authorList>
    </citation>
    <scope>NUCLEOTIDE SEQUENCE</scope>
    <source>
        <strain evidence="1">Montdore</strain>
    </source>
</reference>
<accession>A0A292Q7B4</accession>
<name>A0A292Q7B4_9PEZI</name>
<keyword evidence="2" id="KW-1185">Reference proteome</keyword>
<evidence type="ECO:0000313" key="2">
    <source>
        <dbReference type="Proteomes" id="UP001412239"/>
    </source>
</evidence>